<protein>
    <submittedName>
        <fullName evidence="1">Uncharacterized protein</fullName>
    </submittedName>
</protein>
<sequence>KTLFIKSLEYTTLREKLLYSREDKDIAIEFIPKLTPCSAAAT</sequence>
<accession>X1VZ72</accession>
<organism evidence="1">
    <name type="scientific">marine sediment metagenome</name>
    <dbReference type="NCBI Taxonomy" id="412755"/>
    <lineage>
        <taxon>unclassified sequences</taxon>
        <taxon>metagenomes</taxon>
        <taxon>ecological metagenomes</taxon>
    </lineage>
</organism>
<name>X1VZ72_9ZZZZ</name>
<comment type="caution">
    <text evidence="1">The sequence shown here is derived from an EMBL/GenBank/DDBJ whole genome shotgun (WGS) entry which is preliminary data.</text>
</comment>
<dbReference type="AlphaFoldDB" id="X1VZ72"/>
<feature type="non-terminal residue" evidence="1">
    <location>
        <position position="1"/>
    </location>
</feature>
<reference evidence="1" key="1">
    <citation type="journal article" date="2014" name="Front. Microbiol.">
        <title>High frequency of phylogenetically diverse reductive dehalogenase-homologous genes in deep subseafloor sedimentary metagenomes.</title>
        <authorList>
            <person name="Kawai M."/>
            <person name="Futagami T."/>
            <person name="Toyoda A."/>
            <person name="Takaki Y."/>
            <person name="Nishi S."/>
            <person name="Hori S."/>
            <person name="Arai W."/>
            <person name="Tsubouchi T."/>
            <person name="Morono Y."/>
            <person name="Uchiyama I."/>
            <person name="Ito T."/>
            <person name="Fujiyama A."/>
            <person name="Inagaki F."/>
            <person name="Takami H."/>
        </authorList>
    </citation>
    <scope>NUCLEOTIDE SEQUENCE</scope>
    <source>
        <strain evidence="1">Expedition CK06-06</strain>
    </source>
</reference>
<feature type="non-terminal residue" evidence="1">
    <location>
        <position position="42"/>
    </location>
</feature>
<proteinExistence type="predicted"/>
<evidence type="ECO:0000313" key="1">
    <source>
        <dbReference type="EMBL" id="GAJ17950.1"/>
    </source>
</evidence>
<dbReference type="EMBL" id="BARW01043129">
    <property type="protein sequence ID" value="GAJ17950.1"/>
    <property type="molecule type" value="Genomic_DNA"/>
</dbReference>
<gene>
    <name evidence="1" type="ORF">S12H4_63409</name>
</gene>